<evidence type="ECO:0000256" key="8">
    <source>
        <dbReference type="SAM" id="MobiDB-lite"/>
    </source>
</evidence>
<dbReference type="STRING" id="1081105.A0A166Z7Q1"/>
<dbReference type="SUPFAM" id="SSF52799">
    <property type="entry name" value="(Phosphotyrosine protein) phosphatases II"/>
    <property type="match status" value="1"/>
</dbReference>
<dbReference type="EC" id="3.6.1.52" evidence="2"/>
<keyword evidence="9" id="KW-1133">Transmembrane helix</keyword>
<evidence type="ECO:0000259" key="10">
    <source>
        <dbReference type="PROSITE" id="PS50054"/>
    </source>
</evidence>
<protein>
    <recommendedName>
        <fullName evidence="2">diphosphoinositol-polyphosphate diphosphatase</fullName>
        <ecNumber evidence="2">3.6.1.52</ecNumber>
    </recommendedName>
</protein>
<organism evidence="11 12">
    <name type="scientific">Metarhizium rileyi (strain RCEF 4871)</name>
    <name type="common">Nomuraea rileyi</name>
    <dbReference type="NCBI Taxonomy" id="1649241"/>
    <lineage>
        <taxon>Eukaryota</taxon>
        <taxon>Fungi</taxon>
        <taxon>Dikarya</taxon>
        <taxon>Ascomycota</taxon>
        <taxon>Pezizomycotina</taxon>
        <taxon>Sordariomycetes</taxon>
        <taxon>Hypocreomycetidae</taxon>
        <taxon>Hypocreales</taxon>
        <taxon>Clavicipitaceae</taxon>
        <taxon>Metarhizium</taxon>
    </lineage>
</organism>
<evidence type="ECO:0000256" key="6">
    <source>
        <dbReference type="ARBA" id="ARBA00047342"/>
    </source>
</evidence>
<dbReference type="InterPro" id="IPR004861">
    <property type="entry name" value="Siw14-like"/>
</dbReference>
<dbReference type="PROSITE" id="PS50054">
    <property type="entry name" value="TYR_PHOSPHATASE_DUAL"/>
    <property type="match status" value="1"/>
</dbReference>
<sequence>MAYKRNSRSFVDQGTDNVQSCQSQMTPSLLSRPSSLDSLEHGLVQSAQEMRETQQSSTINWEPQTAASRSHSLTPSDKDVPPSSSPTRQFENSVASMSAASSVSDSSDCPTSAFGGRPTNFGVVVPGLYRSSYPKPENYDFLASLGLKTVVTLVKKDELDHDLDLFLTSNGIRQVTFNMKGTKKEAIPLSTMRAILELVLDRKNYPLMLHCNHGKHRTGCVVAAVRKLSGWRLDTVIDEYKAYAEPKARECDIDYITTFSCGPLQSLFNLYCGPARFSPVQVRTFFRGLVFSTVVMVLWLVSGSQIHMGRHDSVM</sequence>
<evidence type="ECO:0000256" key="1">
    <source>
        <dbReference type="ARBA" id="ARBA00004496"/>
    </source>
</evidence>
<comment type="catalytic activity">
    <reaction evidence="6">
        <text>5-diphospho-1D-myo-inositol 1,2,3,4,6-pentakisphosphate + H2O = 1D-myo-inositol hexakisphosphate + phosphate + H(+)</text>
        <dbReference type="Rhea" id="RHEA:22384"/>
        <dbReference type="ChEBI" id="CHEBI:15377"/>
        <dbReference type="ChEBI" id="CHEBI:15378"/>
        <dbReference type="ChEBI" id="CHEBI:43474"/>
        <dbReference type="ChEBI" id="CHEBI:58130"/>
        <dbReference type="ChEBI" id="CHEBI:58628"/>
        <dbReference type="EC" id="3.6.1.52"/>
    </reaction>
    <physiologicalReaction direction="left-to-right" evidence="6">
        <dbReference type="Rhea" id="RHEA:22385"/>
    </physiologicalReaction>
</comment>
<comment type="catalytic activity">
    <reaction evidence="7">
        <text>1,5-bis(diphospho)-1D-myo-inositol 2,3,4,6-tetrakisphosphate + H2O = 1-diphospho-1D-myo-inositol 2,3,4,5,6-pentakisphosphate + phosphate + 2 H(+)</text>
        <dbReference type="Rhea" id="RHEA:79699"/>
        <dbReference type="ChEBI" id="CHEBI:15377"/>
        <dbReference type="ChEBI" id="CHEBI:15378"/>
        <dbReference type="ChEBI" id="CHEBI:43474"/>
        <dbReference type="ChEBI" id="CHEBI:74946"/>
        <dbReference type="ChEBI" id="CHEBI:77983"/>
        <dbReference type="EC" id="3.6.1.52"/>
    </reaction>
    <physiologicalReaction direction="left-to-right" evidence="7">
        <dbReference type="Rhea" id="RHEA:79700"/>
    </physiologicalReaction>
</comment>
<evidence type="ECO:0000256" key="7">
    <source>
        <dbReference type="ARBA" id="ARBA00047927"/>
    </source>
</evidence>
<dbReference type="Gene3D" id="3.90.190.10">
    <property type="entry name" value="Protein tyrosine phosphatase superfamily"/>
    <property type="match status" value="1"/>
</dbReference>
<dbReference type="PANTHER" id="PTHR31126">
    <property type="entry name" value="TYROSINE-PROTEIN PHOSPHATASE"/>
    <property type="match status" value="1"/>
</dbReference>
<feature type="compositionally biased region" description="Polar residues" evidence="8">
    <location>
        <begin position="8"/>
        <end position="26"/>
    </location>
</feature>
<evidence type="ECO:0000256" key="9">
    <source>
        <dbReference type="SAM" id="Phobius"/>
    </source>
</evidence>
<keyword evidence="12" id="KW-1185">Reference proteome</keyword>
<keyword evidence="9" id="KW-0472">Membrane</keyword>
<dbReference type="PANTHER" id="PTHR31126:SF48">
    <property type="entry name" value="INOSITOL PHOSPHATASE SIW14"/>
    <property type="match status" value="1"/>
</dbReference>
<dbReference type="InterPro" id="IPR029021">
    <property type="entry name" value="Prot-tyrosine_phosphatase-like"/>
</dbReference>
<feature type="compositionally biased region" description="Low complexity" evidence="8">
    <location>
        <begin position="27"/>
        <end position="37"/>
    </location>
</feature>
<comment type="subcellular location">
    <subcellularLocation>
        <location evidence="1">Cytoplasm</location>
    </subcellularLocation>
</comment>
<dbReference type="PROSITE" id="PS00383">
    <property type="entry name" value="TYR_PHOSPHATASE_1"/>
    <property type="match status" value="1"/>
</dbReference>
<gene>
    <name evidence="11" type="ORF">NOR_07013</name>
</gene>
<evidence type="ECO:0000256" key="3">
    <source>
        <dbReference type="ARBA" id="ARBA00022490"/>
    </source>
</evidence>
<dbReference type="InterPro" id="IPR016130">
    <property type="entry name" value="Tyr_Pase_AS"/>
</dbReference>
<comment type="caution">
    <text evidence="11">The sequence shown here is derived from an EMBL/GenBank/DDBJ whole genome shotgun (WGS) entry which is preliminary data.</text>
</comment>
<evidence type="ECO:0000256" key="4">
    <source>
        <dbReference type="ARBA" id="ARBA00022801"/>
    </source>
</evidence>
<dbReference type="GO" id="GO:0052840">
    <property type="term" value="F:inositol diphosphate tetrakisphosphate diphosphatase activity"/>
    <property type="evidence" value="ECO:0007669"/>
    <property type="project" value="TreeGrafter"/>
</dbReference>
<dbReference type="GO" id="GO:0005737">
    <property type="term" value="C:cytoplasm"/>
    <property type="evidence" value="ECO:0007669"/>
    <property type="project" value="UniProtKB-SubCell"/>
</dbReference>
<dbReference type="EMBL" id="AZHC01000029">
    <property type="protein sequence ID" value="OAA37636.1"/>
    <property type="molecule type" value="Genomic_DNA"/>
</dbReference>
<evidence type="ECO:0000313" key="12">
    <source>
        <dbReference type="Proteomes" id="UP000243498"/>
    </source>
</evidence>
<evidence type="ECO:0000313" key="11">
    <source>
        <dbReference type="EMBL" id="OAA37636.1"/>
    </source>
</evidence>
<dbReference type="GO" id="GO:0016791">
    <property type="term" value="F:phosphatase activity"/>
    <property type="evidence" value="ECO:0007669"/>
    <property type="project" value="TreeGrafter"/>
</dbReference>
<comment type="similarity">
    <text evidence="5">Belongs to the protein-tyrosine phosphatase family. Atypical dual-specificity phosphatase Siw14-like subfamily.</text>
</comment>
<accession>A0A166Z7Q1</accession>
<dbReference type="AlphaFoldDB" id="A0A166Z7Q1"/>
<dbReference type="Proteomes" id="UP000243498">
    <property type="component" value="Unassembled WGS sequence"/>
</dbReference>
<feature type="region of interest" description="Disordered" evidence="8">
    <location>
        <begin position="1"/>
        <end position="111"/>
    </location>
</feature>
<keyword evidence="4" id="KW-0378">Hydrolase</keyword>
<reference evidence="11 12" key="1">
    <citation type="journal article" date="2016" name="Genome Biol. Evol.">
        <title>Divergent and convergent evolution of fungal pathogenicity.</title>
        <authorList>
            <person name="Shang Y."/>
            <person name="Xiao G."/>
            <person name="Zheng P."/>
            <person name="Cen K."/>
            <person name="Zhan S."/>
            <person name="Wang C."/>
        </authorList>
    </citation>
    <scope>NUCLEOTIDE SEQUENCE [LARGE SCALE GENOMIC DNA]</scope>
    <source>
        <strain evidence="11 12">RCEF 4871</strain>
    </source>
</reference>
<feature type="transmembrane region" description="Helical" evidence="9">
    <location>
        <begin position="284"/>
        <end position="301"/>
    </location>
</feature>
<dbReference type="InterPro" id="IPR020422">
    <property type="entry name" value="TYR_PHOSPHATASE_DUAL_dom"/>
</dbReference>
<evidence type="ECO:0000256" key="2">
    <source>
        <dbReference type="ARBA" id="ARBA00012527"/>
    </source>
</evidence>
<proteinExistence type="inferred from homology"/>
<feature type="domain" description="Tyrosine-protein phosphatase" evidence="10">
    <location>
        <begin position="120"/>
        <end position="269"/>
    </location>
</feature>
<keyword evidence="3" id="KW-0963">Cytoplasm</keyword>
<dbReference type="Pfam" id="PF03162">
    <property type="entry name" value="Y_phosphatase2"/>
    <property type="match status" value="1"/>
</dbReference>
<name>A0A166Z7Q1_METRR</name>
<evidence type="ECO:0000256" key="5">
    <source>
        <dbReference type="ARBA" id="ARBA00044949"/>
    </source>
</evidence>
<dbReference type="OMA" id="TQFRSRQ"/>
<dbReference type="FunFam" id="3.90.190.10:FF:000035">
    <property type="entry name" value="Tyrosine phosphatase, putative"/>
    <property type="match status" value="1"/>
</dbReference>
<feature type="compositionally biased region" description="Polar residues" evidence="8">
    <location>
        <begin position="45"/>
        <end position="74"/>
    </location>
</feature>
<keyword evidence="9" id="KW-0812">Transmembrane</keyword>
<dbReference type="OrthoDB" id="6375174at2759"/>
<feature type="compositionally biased region" description="Low complexity" evidence="8">
    <location>
        <begin position="93"/>
        <end position="108"/>
    </location>
</feature>